<dbReference type="Proteomes" id="UP001629113">
    <property type="component" value="Unassembled WGS sequence"/>
</dbReference>
<name>A0ABR4PVE2_9HELO</name>
<feature type="domain" description="Helicase C-terminal" evidence="4">
    <location>
        <begin position="18"/>
        <end position="175"/>
    </location>
</feature>
<dbReference type="PANTHER" id="PTHR45626:SF52">
    <property type="entry name" value="SINGLE-STRANDED DNA-DEPENDENT ATPASE (EUROFUNG)"/>
    <property type="match status" value="1"/>
</dbReference>
<evidence type="ECO:0000256" key="1">
    <source>
        <dbReference type="ARBA" id="ARBA00022741"/>
    </source>
</evidence>
<evidence type="ECO:0000313" key="6">
    <source>
        <dbReference type="Proteomes" id="UP001629113"/>
    </source>
</evidence>
<dbReference type="InterPro" id="IPR049730">
    <property type="entry name" value="SNF2/RAD54-like_C"/>
</dbReference>
<comment type="caution">
    <text evidence="5">The sequence shown here is derived from an EMBL/GenBank/DDBJ whole genome shotgun (WGS) entry which is preliminary data.</text>
</comment>
<evidence type="ECO:0000259" key="4">
    <source>
        <dbReference type="PROSITE" id="PS51194"/>
    </source>
</evidence>
<sequence>MPLETSQSEAKVEAMSTKVKALITDICGQQNTAKCVVFSFWTYTLDLVETMLNHHNIPFTRIDGKMNLKKRTIALDEFQKNEALRVILVSITCGGAGLDITAASRVYLLEPHWNPMIEEQAICRVHRVGQKQDVTTIRYVMKNTFEEQVVEIRKRKKLLAQVTFGQGPLLDDNLGMGMLEYLKAALE</sequence>
<dbReference type="InterPro" id="IPR027417">
    <property type="entry name" value="P-loop_NTPase"/>
</dbReference>
<dbReference type="SUPFAM" id="SSF52540">
    <property type="entry name" value="P-loop containing nucleoside triphosphate hydrolases"/>
    <property type="match status" value="1"/>
</dbReference>
<evidence type="ECO:0000256" key="2">
    <source>
        <dbReference type="ARBA" id="ARBA00022801"/>
    </source>
</evidence>
<dbReference type="SMART" id="SM00490">
    <property type="entry name" value="HELICc"/>
    <property type="match status" value="1"/>
</dbReference>
<dbReference type="Pfam" id="PF00271">
    <property type="entry name" value="Helicase_C"/>
    <property type="match status" value="1"/>
</dbReference>
<keyword evidence="1" id="KW-0547">Nucleotide-binding</keyword>
<dbReference type="PANTHER" id="PTHR45626">
    <property type="entry name" value="TRANSCRIPTION TERMINATION FACTOR 2-RELATED"/>
    <property type="match status" value="1"/>
</dbReference>
<keyword evidence="6" id="KW-1185">Reference proteome</keyword>
<reference evidence="5 6" key="1">
    <citation type="submission" date="2024-06" db="EMBL/GenBank/DDBJ databases">
        <title>Complete genome of Phlyctema vagabunda strain 19-DSS-EL-015.</title>
        <authorList>
            <person name="Fiorenzani C."/>
        </authorList>
    </citation>
    <scope>NUCLEOTIDE SEQUENCE [LARGE SCALE GENOMIC DNA]</scope>
    <source>
        <strain evidence="5 6">19-DSS-EL-015</strain>
    </source>
</reference>
<proteinExistence type="predicted"/>
<evidence type="ECO:0000313" key="5">
    <source>
        <dbReference type="EMBL" id="KAL3427322.1"/>
    </source>
</evidence>
<dbReference type="CDD" id="cd18793">
    <property type="entry name" value="SF2_C_SNF"/>
    <property type="match status" value="1"/>
</dbReference>
<organism evidence="5 6">
    <name type="scientific">Phlyctema vagabunda</name>
    <dbReference type="NCBI Taxonomy" id="108571"/>
    <lineage>
        <taxon>Eukaryota</taxon>
        <taxon>Fungi</taxon>
        <taxon>Dikarya</taxon>
        <taxon>Ascomycota</taxon>
        <taxon>Pezizomycotina</taxon>
        <taxon>Leotiomycetes</taxon>
        <taxon>Helotiales</taxon>
        <taxon>Dermateaceae</taxon>
        <taxon>Phlyctema</taxon>
    </lineage>
</organism>
<dbReference type="PROSITE" id="PS51194">
    <property type="entry name" value="HELICASE_CTER"/>
    <property type="match status" value="1"/>
</dbReference>
<gene>
    <name evidence="5" type="ORF">PVAG01_00831</name>
</gene>
<evidence type="ECO:0000256" key="3">
    <source>
        <dbReference type="ARBA" id="ARBA00022840"/>
    </source>
</evidence>
<accession>A0ABR4PVE2</accession>
<keyword evidence="3" id="KW-0067">ATP-binding</keyword>
<dbReference type="InterPro" id="IPR050628">
    <property type="entry name" value="SNF2_RAD54_helicase_TF"/>
</dbReference>
<dbReference type="InterPro" id="IPR001650">
    <property type="entry name" value="Helicase_C-like"/>
</dbReference>
<dbReference type="EMBL" id="JBFCZG010000001">
    <property type="protein sequence ID" value="KAL3427322.1"/>
    <property type="molecule type" value="Genomic_DNA"/>
</dbReference>
<dbReference type="Gene3D" id="3.40.50.300">
    <property type="entry name" value="P-loop containing nucleotide triphosphate hydrolases"/>
    <property type="match status" value="1"/>
</dbReference>
<protein>
    <submittedName>
        <fullName evidence="5">Alpha-mannosyltransferase</fullName>
    </submittedName>
</protein>
<keyword evidence="2" id="KW-0378">Hydrolase</keyword>